<protein>
    <recommendedName>
        <fullName evidence="3">DUF192 domain-containing protein</fullName>
    </recommendedName>
</protein>
<sequence length="112" mass="13116">MIQETGHRLLRHVTRADRFGQRFWGLMGRHSLGADEGLWFPQTTAIHTFFMRFPLGVVYLSWDNEVIAKERVIPWRFGSWHSNVSQVVEILPDLLSQVQVGTHWLFQLAQND</sequence>
<dbReference type="Gene3D" id="2.60.120.1140">
    <property type="entry name" value="Protein of unknown function DUF192"/>
    <property type="match status" value="1"/>
</dbReference>
<dbReference type="InterPro" id="IPR038695">
    <property type="entry name" value="Saro_0823-like_sf"/>
</dbReference>
<dbReference type="Proteomes" id="UP000005439">
    <property type="component" value="Chromosome"/>
</dbReference>
<reference evidence="2" key="1">
    <citation type="submission" date="2011-12" db="EMBL/GenBank/DDBJ databases">
        <title>The complete genome of chromosome of Sulfobacillus acidophilus DSM 10332.</title>
        <authorList>
            <person name="Lucas S."/>
            <person name="Han J."/>
            <person name="Lapidus A."/>
            <person name="Bruce D."/>
            <person name="Goodwin L."/>
            <person name="Pitluck S."/>
            <person name="Peters L."/>
            <person name="Kyrpides N."/>
            <person name="Mavromatis K."/>
            <person name="Ivanova N."/>
            <person name="Mikhailova N."/>
            <person name="Chertkov O."/>
            <person name="Saunders E."/>
            <person name="Detter J.C."/>
            <person name="Tapia R."/>
            <person name="Han C."/>
            <person name="Land M."/>
            <person name="Hauser L."/>
            <person name="Markowitz V."/>
            <person name="Cheng J.-F."/>
            <person name="Hugenholtz P."/>
            <person name="Woyke T."/>
            <person name="Wu D."/>
            <person name="Pukall R."/>
            <person name="Gehrich-Schroeter G."/>
            <person name="Schneider S."/>
            <person name="Klenk H.-P."/>
            <person name="Eisen J.A."/>
        </authorList>
    </citation>
    <scope>NUCLEOTIDE SEQUENCE [LARGE SCALE GENOMIC DNA]</scope>
    <source>
        <strain evidence="2">ATCC 700253 / DSM 10332 / NAL</strain>
    </source>
</reference>
<evidence type="ECO:0000313" key="1">
    <source>
        <dbReference type="EMBL" id="AEW04329.1"/>
    </source>
</evidence>
<name>G8TS03_SULAD</name>
<dbReference type="Pfam" id="PF02643">
    <property type="entry name" value="DUF192"/>
    <property type="match status" value="1"/>
</dbReference>
<accession>G8TS03</accession>
<evidence type="ECO:0000313" key="2">
    <source>
        <dbReference type="Proteomes" id="UP000005439"/>
    </source>
</evidence>
<dbReference type="KEGG" id="sap:Sulac_0826"/>
<dbReference type="InterPro" id="IPR003795">
    <property type="entry name" value="DUF192"/>
</dbReference>
<dbReference type="EMBL" id="CP003179">
    <property type="protein sequence ID" value="AEW04329.1"/>
    <property type="molecule type" value="Genomic_DNA"/>
</dbReference>
<reference evidence="1 2" key="2">
    <citation type="journal article" date="2012" name="Stand. Genomic Sci.">
        <title>Complete genome sequence of the moderately thermophilic mineral-sulfide-oxidizing firmicute Sulfobacillus acidophilus type strain (NAL(T)).</title>
        <authorList>
            <person name="Anderson I."/>
            <person name="Chertkov O."/>
            <person name="Chen A."/>
            <person name="Saunders E."/>
            <person name="Lapidus A."/>
            <person name="Nolan M."/>
            <person name="Lucas S."/>
            <person name="Hammon N."/>
            <person name="Deshpande S."/>
            <person name="Cheng J.F."/>
            <person name="Han C."/>
            <person name="Tapia R."/>
            <person name="Goodwin L.A."/>
            <person name="Pitluck S."/>
            <person name="Liolios K."/>
            <person name="Pagani I."/>
            <person name="Ivanova N."/>
            <person name="Mikhailova N."/>
            <person name="Pati A."/>
            <person name="Palaniappan K."/>
            <person name="Land M."/>
            <person name="Pan C."/>
            <person name="Rohde M."/>
            <person name="Pukall R."/>
            <person name="Goker M."/>
            <person name="Detter J.C."/>
            <person name="Woyke T."/>
            <person name="Bristow J."/>
            <person name="Eisen J.A."/>
            <person name="Markowitz V."/>
            <person name="Hugenholtz P."/>
            <person name="Kyrpides N.C."/>
            <person name="Klenk H.P."/>
            <person name="Mavromatis K."/>
        </authorList>
    </citation>
    <scope>NUCLEOTIDE SEQUENCE [LARGE SCALE GENOMIC DNA]</scope>
    <source>
        <strain evidence="2">ATCC 700253 / DSM 10332 / NAL</strain>
    </source>
</reference>
<dbReference type="HOGENOM" id="CLU_097039_4_0_9"/>
<proteinExistence type="predicted"/>
<dbReference type="STRING" id="679936.Sulac_0826"/>
<dbReference type="AlphaFoldDB" id="G8TS03"/>
<organism evidence="1 2">
    <name type="scientific">Sulfobacillus acidophilus (strain ATCC 700253 / DSM 10332 / NAL)</name>
    <dbReference type="NCBI Taxonomy" id="679936"/>
    <lineage>
        <taxon>Bacteria</taxon>
        <taxon>Bacillati</taxon>
        <taxon>Bacillota</taxon>
        <taxon>Clostridia</taxon>
        <taxon>Eubacteriales</taxon>
        <taxon>Clostridiales Family XVII. Incertae Sedis</taxon>
        <taxon>Sulfobacillus</taxon>
    </lineage>
</organism>
<gene>
    <name evidence="1" type="ordered locus">Sulac_0826</name>
</gene>
<evidence type="ECO:0008006" key="3">
    <source>
        <dbReference type="Google" id="ProtNLM"/>
    </source>
</evidence>
<keyword evidence="2" id="KW-1185">Reference proteome</keyword>